<comment type="caution">
    <text evidence="2">The sequence shown here is derived from an EMBL/GenBank/DDBJ whole genome shotgun (WGS) entry which is preliminary data.</text>
</comment>
<dbReference type="Proteomes" id="UP001626550">
    <property type="component" value="Unassembled WGS sequence"/>
</dbReference>
<evidence type="ECO:0000256" key="1">
    <source>
        <dbReference type="SAM" id="MobiDB-lite"/>
    </source>
</evidence>
<sequence>MCRAGQKIKLIREETGALITTPGEHEDHVFIVEAPPDIALRVADHLAKRAREITQSKQIASEKRRGSAGSNPGTPNCGMGQMVRDPSHPCLVDDLPPISHHVSAGLSLPGSPANGLSFDHNSDSMFLPSVSSHQQSLAPSFHSSSELNAHH</sequence>
<proteinExistence type="predicted"/>
<reference evidence="2 3" key="1">
    <citation type="submission" date="2024-11" db="EMBL/GenBank/DDBJ databases">
        <title>Adaptive evolution of stress response genes in parasites aligns with host niche diversity.</title>
        <authorList>
            <person name="Hahn C."/>
            <person name="Resl P."/>
        </authorList>
    </citation>
    <scope>NUCLEOTIDE SEQUENCE [LARGE SCALE GENOMIC DNA]</scope>
    <source>
        <strain evidence="2">EGGRZ-B1_66</strain>
        <tissue evidence="2">Body</tissue>
    </source>
</reference>
<evidence type="ECO:0000313" key="2">
    <source>
        <dbReference type="EMBL" id="KAL3320606.1"/>
    </source>
</evidence>
<dbReference type="EMBL" id="JBJKFK010000041">
    <property type="protein sequence ID" value="KAL3320606.1"/>
    <property type="molecule type" value="Genomic_DNA"/>
</dbReference>
<name>A0ABD2QPC7_9PLAT</name>
<feature type="compositionally biased region" description="Basic and acidic residues" evidence="1">
    <location>
        <begin position="53"/>
        <end position="65"/>
    </location>
</feature>
<keyword evidence="3" id="KW-1185">Reference proteome</keyword>
<accession>A0ABD2QPC7</accession>
<protein>
    <submittedName>
        <fullName evidence="2">Uncharacterized protein</fullName>
    </submittedName>
</protein>
<gene>
    <name evidence="2" type="ORF">Ciccas_000714</name>
</gene>
<evidence type="ECO:0000313" key="3">
    <source>
        <dbReference type="Proteomes" id="UP001626550"/>
    </source>
</evidence>
<organism evidence="2 3">
    <name type="scientific">Cichlidogyrus casuarinus</name>
    <dbReference type="NCBI Taxonomy" id="1844966"/>
    <lineage>
        <taxon>Eukaryota</taxon>
        <taxon>Metazoa</taxon>
        <taxon>Spiralia</taxon>
        <taxon>Lophotrochozoa</taxon>
        <taxon>Platyhelminthes</taxon>
        <taxon>Monogenea</taxon>
        <taxon>Monopisthocotylea</taxon>
        <taxon>Dactylogyridea</taxon>
        <taxon>Ancyrocephalidae</taxon>
        <taxon>Cichlidogyrus</taxon>
    </lineage>
</organism>
<feature type="region of interest" description="Disordered" evidence="1">
    <location>
        <begin position="53"/>
        <end position="90"/>
    </location>
</feature>
<dbReference type="AlphaFoldDB" id="A0ABD2QPC7"/>